<comment type="caution">
    <text evidence="1">The sequence shown here is derived from an EMBL/GenBank/DDBJ whole genome shotgun (WGS) entry which is preliminary data.</text>
</comment>
<accession>A0ABQ5YKA3</accession>
<gene>
    <name evidence="1" type="ORF">GCM10007907_37520</name>
</gene>
<dbReference type="RefSeq" id="WP_284198031.1">
    <property type="nucleotide sequence ID" value="NZ_BSOG01000006.1"/>
</dbReference>
<evidence type="ECO:0000313" key="1">
    <source>
        <dbReference type="EMBL" id="GLR14962.1"/>
    </source>
</evidence>
<dbReference type="EMBL" id="BSOG01000006">
    <property type="protein sequence ID" value="GLR14962.1"/>
    <property type="molecule type" value="Genomic_DNA"/>
</dbReference>
<dbReference type="Proteomes" id="UP001156706">
    <property type="component" value="Unassembled WGS sequence"/>
</dbReference>
<keyword evidence="2" id="KW-1185">Reference proteome</keyword>
<sequence length="114" mass="12271">MAGSVEATDPRQFEFLDHAKVVTCYSHGMWNGTGDIVGPVAVSTSLSARVMVVARNAVTKLAYRAFKGFIPHVNAVRLTIEGAKVVSNLKCLPRYLSAAEPMSLSRSGLGINYE</sequence>
<evidence type="ECO:0000313" key="2">
    <source>
        <dbReference type="Proteomes" id="UP001156706"/>
    </source>
</evidence>
<protein>
    <submittedName>
        <fullName evidence="1">Uncharacterized protein</fullName>
    </submittedName>
</protein>
<proteinExistence type="predicted"/>
<name>A0ABQ5YKA3_9NEIS</name>
<organism evidence="1 2">
    <name type="scientific">Chitinimonas prasina</name>
    <dbReference type="NCBI Taxonomy" id="1434937"/>
    <lineage>
        <taxon>Bacteria</taxon>
        <taxon>Pseudomonadati</taxon>
        <taxon>Pseudomonadota</taxon>
        <taxon>Betaproteobacteria</taxon>
        <taxon>Neisseriales</taxon>
        <taxon>Chitinibacteraceae</taxon>
        <taxon>Chitinimonas</taxon>
    </lineage>
</organism>
<reference evidence="2" key="1">
    <citation type="journal article" date="2019" name="Int. J. Syst. Evol. Microbiol.">
        <title>The Global Catalogue of Microorganisms (GCM) 10K type strain sequencing project: providing services to taxonomists for standard genome sequencing and annotation.</title>
        <authorList>
            <consortium name="The Broad Institute Genomics Platform"/>
            <consortium name="The Broad Institute Genome Sequencing Center for Infectious Disease"/>
            <person name="Wu L."/>
            <person name="Ma J."/>
        </authorList>
    </citation>
    <scope>NUCLEOTIDE SEQUENCE [LARGE SCALE GENOMIC DNA]</scope>
    <source>
        <strain evidence="2">NBRC 110044</strain>
    </source>
</reference>